<accession>A0A8S1M3E8</accession>
<reference evidence="9" key="1">
    <citation type="submission" date="2021-01" db="EMBL/GenBank/DDBJ databases">
        <authorList>
            <consortium name="Genoscope - CEA"/>
            <person name="William W."/>
        </authorList>
    </citation>
    <scope>NUCLEOTIDE SEQUENCE</scope>
</reference>
<evidence type="ECO:0000259" key="8">
    <source>
        <dbReference type="PROSITE" id="PS50222"/>
    </source>
</evidence>
<feature type="domain" description="EF-hand" evidence="8">
    <location>
        <begin position="760"/>
        <end position="789"/>
    </location>
</feature>
<dbReference type="GO" id="GO:0005509">
    <property type="term" value="F:calcium ion binding"/>
    <property type="evidence" value="ECO:0007669"/>
    <property type="project" value="InterPro"/>
</dbReference>
<feature type="domain" description="Protein kinase" evidence="7">
    <location>
        <begin position="25"/>
        <end position="283"/>
    </location>
</feature>
<feature type="domain" description="EF-hand" evidence="8">
    <location>
        <begin position="313"/>
        <end position="348"/>
    </location>
</feature>
<dbReference type="GO" id="GO:0005829">
    <property type="term" value="C:cytosol"/>
    <property type="evidence" value="ECO:0007669"/>
    <property type="project" value="TreeGrafter"/>
</dbReference>
<gene>
    <name evidence="9" type="ORF">PSON_ATCC_30995.1.T0320102</name>
</gene>
<dbReference type="PROSITE" id="PS00018">
    <property type="entry name" value="EF_HAND_1"/>
    <property type="match status" value="8"/>
</dbReference>
<dbReference type="PROSITE" id="PS00107">
    <property type="entry name" value="PROTEIN_KINASE_ATP"/>
    <property type="match status" value="1"/>
</dbReference>
<evidence type="ECO:0000256" key="5">
    <source>
        <dbReference type="ARBA" id="ARBA00024334"/>
    </source>
</evidence>
<dbReference type="EMBL" id="CAJJDN010000032">
    <property type="protein sequence ID" value="CAD8074467.1"/>
    <property type="molecule type" value="Genomic_DNA"/>
</dbReference>
<dbReference type="GO" id="GO:0010506">
    <property type="term" value="P:regulation of autophagy"/>
    <property type="evidence" value="ECO:0007669"/>
    <property type="project" value="InterPro"/>
</dbReference>
<keyword evidence="3" id="KW-0418">Kinase</keyword>
<keyword evidence="2 6" id="KW-0547">Nucleotide-binding</keyword>
<protein>
    <recommendedName>
        <fullName evidence="11">Calcium-dependent protein kinase</fullName>
    </recommendedName>
</protein>
<dbReference type="OrthoDB" id="4062651at2759"/>
<comment type="caution">
    <text evidence="9">The sequence shown here is derived from an EMBL/GenBank/DDBJ whole genome shotgun (WGS) entry which is preliminary data.</text>
</comment>
<feature type="domain" description="EF-hand" evidence="8">
    <location>
        <begin position="694"/>
        <end position="729"/>
    </location>
</feature>
<dbReference type="PROSITE" id="PS50222">
    <property type="entry name" value="EF_HAND_2"/>
    <property type="match status" value="8"/>
</dbReference>
<dbReference type="FunFam" id="3.30.200.20:FF:000660">
    <property type="entry name" value="Uncharacterized protein"/>
    <property type="match status" value="1"/>
</dbReference>
<organism evidence="9 10">
    <name type="scientific">Paramecium sonneborni</name>
    <dbReference type="NCBI Taxonomy" id="65129"/>
    <lineage>
        <taxon>Eukaryota</taxon>
        <taxon>Sar</taxon>
        <taxon>Alveolata</taxon>
        <taxon>Ciliophora</taxon>
        <taxon>Intramacronucleata</taxon>
        <taxon>Oligohymenophorea</taxon>
        <taxon>Peniculida</taxon>
        <taxon>Parameciidae</taxon>
        <taxon>Paramecium</taxon>
    </lineage>
</organism>
<dbReference type="FunFam" id="1.10.510.10:FF:000771">
    <property type="entry name" value="Uncharacterized protein"/>
    <property type="match status" value="1"/>
</dbReference>
<dbReference type="SMART" id="SM00054">
    <property type="entry name" value="EFh"/>
    <property type="match status" value="8"/>
</dbReference>
<dbReference type="PROSITE" id="PS00108">
    <property type="entry name" value="PROTEIN_KINASE_ST"/>
    <property type="match status" value="1"/>
</dbReference>
<feature type="domain" description="EF-hand" evidence="8">
    <location>
        <begin position="792"/>
        <end position="827"/>
    </location>
</feature>
<proteinExistence type="inferred from homology"/>
<dbReference type="GO" id="GO:0000045">
    <property type="term" value="P:autophagosome assembly"/>
    <property type="evidence" value="ECO:0007669"/>
    <property type="project" value="TreeGrafter"/>
</dbReference>
<dbReference type="Pfam" id="PF00069">
    <property type="entry name" value="Pkinase"/>
    <property type="match status" value="2"/>
</dbReference>
<dbReference type="InterPro" id="IPR002048">
    <property type="entry name" value="EF_hand_dom"/>
</dbReference>
<evidence type="ECO:0000313" key="9">
    <source>
        <dbReference type="EMBL" id="CAD8074467.1"/>
    </source>
</evidence>
<dbReference type="Pfam" id="PF13499">
    <property type="entry name" value="EF-hand_7"/>
    <property type="match status" value="4"/>
</dbReference>
<dbReference type="InterPro" id="IPR017441">
    <property type="entry name" value="Protein_kinase_ATP_BS"/>
</dbReference>
<dbReference type="GO" id="GO:0004674">
    <property type="term" value="F:protein serine/threonine kinase activity"/>
    <property type="evidence" value="ECO:0007669"/>
    <property type="project" value="InterPro"/>
</dbReference>
<keyword evidence="4 6" id="KW-0067">ATP-binding</keyword>
<dbReference type="SMART" id="SM00220">
    <property type="entry name" value="S_TKc"/>
    <property type="match status" value="1"/>
</dbReference>
<dbReference type="PANTHER" id="PTHR24348:SF22">
    <property type="entry name" value="NON-SPECIFIC SERINE_THREONINE PROTEIN KINASE"/>
    <property type="match status" value="1"/>
</dbReference>
<evidence type="ECO:0000256" key="6">
    <source>
        <dbReference type="PROSITE-ProRule" id="PRU10141"/>
    </source>
</evidence>
<feature type="domain" description="EF-hand" evidence="8">
    <location>
        <begin position="658"/>
        <end position="693"/>
    </location>
</feature>
<evidence type="ECO:0000256" key="4">
    <source>
        <dbReference type="ARBA" id="ARBA00022840"/>
    </source>
</evidence>
<dbReference type="InterPro" id="IPR018247">
    <property type="entry name" value="EF_Hand_1_Ca_BS"/>
</dbReference>
<dbReference type="GO" id="GO:0005524">
    <property type="term" value="F:ATP binding"/>
    <property type="evidence" value="ECO:0007669"/>
    <property type="project" value="UniProtKB-UniRule"/>
</dbReference>
<keyword evidence="1" id="KW-0808">Transferase</keyword>
<dbReference type="InterPro" id="IPR008271">
    <property type="entry name" value="Ser/Thr_kinase_AS"/>
</dbReference>
<evidence type="ECO:0000256" key="2">
    <source>
        <dbReference type="ARBA" id="ARBA00022741"/>
    </source>
</evidence>
<dbReference type="PANTHER" id="PTHR24348">
    <property type="entry name" value="SERINE/THREONINE-PROTEIN KINASE UNC-51-RELATED"/>
    <property type="match status" value="1"/>
</dbReference>
<feature type="domain" description="EF-hand" evidence="8">
    <location>
        <begin position="447"/>
        <end position="482"/>
    </location>
</feature>
<evidence type="ECO:0000313" key="10">
    <source>
        <dbReference type="Proteomes" id="UP000692954"/>
    </source>
</evidence>
<dbReference type="GO" id="GO:0000407">
    <property type="term" value="C:phagophore assembly site"/>
    <property type="evidence" value="ECO:0007669"/>
    <property type="project" value="TreeGrafter"/>
</dbReference>
<dbReference type="GO" id="GO:0005776">
    <property type="term" value="C:autophagosome"/>
    <property type="evidence" value="ECO:0007669"/>
    <property type="project" value="TreeGrafter"/>
</dbReference>
<feature type="domain" description="Protein kinase" evidence="7">
    <location>
        <begin position="327"/>
        <end position="628"/>
    </location>
</feature>
<dbReference type="InterPro" id="IPR045269">
    <property type="entry name" value="Atg1-like"/>
</dbReference>
<sequence>MQQLNQSPLGKLKTDEKQIESYRYNFKKGKLGKGAYGTVYKGINIHTRQNVAIKLVRKSDMKDMDDEKQLLNEIQILKSLKNPNIIEIIDVLQTENNYYIILEYCNHGDLESLIYKTHQITPEDHFQFLIDILTAFTTLIKQGIMHRDLKPANILVHIENNRKIFKLGDFGFARQISNYKNQIMESKVGTPYYMSPQILNGQQYTSKSDIWSIGLMLYQIIYQKTPWLGRSESELLYNIVHQNLKFPEVPNINDLCKDFILNCLQIKEENRFSWDTLYRHPYISEYFIKFQMQRSNCQKKLYYIQNYLKQKIPNVDILTQIFQKVDTSGDQQLNLEEFKSFIQYLDNSFNDDDVKYIFDEFDRDGNGYVDFEEFKQYLYPSPPKKAKLQRSLQQKHMIILKELSNLIQQYNMSPRQLFRKYDTSNNNALDKHELFALLKKIDLNNQLSLEDIETIINVFDENDDGEIQFEEFKKCLQLIHNDELFTINSSKKMIIETDEKIQIVPQLNKKISIEQLHNQKIIQNTQNQQLSKVGTPYYMSPQILNGQQYTSKSDIWSIGLMLYQIIYQKTPWLGRSESELLYNIVHQNLKFPEVPNINDLCKDFILNCLQIKEENRFSWDTLYRHPYISEYFIKFQMQRSNCQKKLYYIQNYLKQKIPNVDILTQIFQKVDTSGDQQLNLEEFKSFIQYLDNSFNDDDVKYIFDEFDRDGNGYVDFEEFKQYLYPSPPKKAKLQRSLQQKHMIILKELSNLIQQYNMSPRQLFRKYDTSNNNALDKHELFALLKKIDLNNQLSLEDIETIINVFDENDDGEIQFEEFKKCLQLIHNDELFTINSSKKMIIETDEKIQIVPQLNKKISIEQLHNQKIIQNTQNQQLVVLQTNPQISFNLCQCNI</sequence>
<evidence type="ECO:0000256" key="1">
    <source>
        <dbReference type="ARBA" id="ARBA00022679"/>
    </source>
</evidence>
<feature type="domain" description="EF-hand" evidence="8">
    <location>
        <begin position="415"/>
        <end position="444"/>
    </location>
</feature>
<dbReference type="InterPro" id="IPR000719">
    <property type="entry name" value="Prot_kinase_dom"/>
</dbReference>
<keyword evidence="10" id="KW-1185">Reference proteome</keyword>
<feature type="domain" description="EF-hand" evidence="8">
    <location>
        <begin position="349"/>
        <end position="384"/>
    </location>
</feature>
<comment type="similarity">
    <text evidence="5">Belongs to the protein kinase superfamily. Ser/Thr protein kinase family. CDPK subfamily.</text>
</comment>
<dbReference type="AlphaFoldDB" id="A0A8S1M3E8"/>
<name>A0A8S1M3E8_9CILI</name>
<dbReference type="PROSITE" id="PS50011">
    <property type="entry name" value="PROTEIN_KINASE_DOM"/>
    <property type="match status" value="2"/>
</dbReference>
<feature type="binding site" evidence="6">
    <location>
        <position position="58"/>
    </location>
    <ligand>
        <name>ATP</name>
        <dbReference type="ChEBI" id="CHEBI:30616"/>
    </ligand>
</feature>
<dbReference type="Proteomes" id="UP000692954">
    <property type="component" value="Unassembled WGS sequence"/>
</dbReference>
<dbReference type="GO" id="GO:0016020">
    <property type="term" value="C:membrane"/>
    <property type="evidence" value="ECO:0007669"/>
    <property type="project" value="TreeGrafter"/>
</dbReference>
<evidence type="ECO:0008006" key="11">
    <source>
        <dbReference type="Google" id="ProtNLM"/>
    </source>
</evidence>
<evidence type="ECO:0000256" key="3">
    <source>
        <dbReference type="ARBA" id="ARBA00022777"/>
    </source>
</evidence>
<evidence type="ECO:0000259" key="7">
    <source>
        <dbReference type="PROSITE" id="PS50011"/>
    </source>
</evidence>